<dbReference type="EMBL" id="CAJJDN010000157">
    <property type="protein sequence ID" value="CAD8125219.1"/>
    <property type="molecule type" value="Genomic_DNA"/>
</dbReference>
<evidence type="ECO:0000313" key="2">
    <source>
        <dbReference type="EMBL" id="CAD8125219.1"/>
    </source>
</evidence>
<keyword evidence="3" id="KW-1185">Reference proteome</keyword>
<organism evidence="1 3">
    <name type="scientific">Paramecium sonneborni</name>
    <dbReference type="NCBI Taxonomy" id="65129"/>
    <lineage>
        <taxon>Eukaryota</taxon>
        <taxon>Sar</taxon>
        <taxon>Alveolata</taxon>
        <taxon>Ciliophora</taxon>
        <taxon>Intramacronucleata</taxon>
        <taxon>Oligohymenophorea</taxon>
        <taxon>Peniculida</taxon>
        <taxon>Parameciidae</taxon>
        <taxon>Paramecium</taxon>
    </lineage>
</organism>
<dbReference type="OrthoDB" id="423533at2759"/>
<evidence type="ECO:0000313" key="1">
    <source>
        <dbReference type="EMBL" id="CAD8125218.1"/>
    </source>
</evidence>
<evidence type="ECO:0008006" key="4">
    <source>
        <dbReference type="Google" id="ProtNLM"/>
    </source>
</evidence>
<gene>
    <name evidence="1" type="ORF">PSON_ATCC_30995.1.T1570053</name>
    <name evidence="2" type="ORF">PSON_ATCC_30995.1.T1570054</name>
</gene>
<dbReference type="EMBL" id="CAJJDN010000157">
    <property type="protein sequence ID" value="CAD8125218.1"/>
    <property type="molecule type" value="Genomic_DNA"/>
</dbReference>
<comment type="caution">
    <text evidence="1">The sequence shown here is derived from an EMBL/GenBank/DDBJ whole genome shotgun (WGS) entry which is preliminary data.</text>
</comment>
<reference evidence="1" key="1">
    <citation type="submission" date="2021-01" db="EMBL/GenBank/DDBJ databases">
        <authorList>
            <consortium name="Genoscope - CEA"/>
            <person name="William W."/>
        </authorList>
    </citation>
    <scope>NUCLEOTIDE SEQUENCE</scope>
</reference>
<dbReference type="AlphaFoldDB" id="A0A8S1RBD1"/>
<name>A0A8S1RBD1_9CILI</name>
<protein>
    <recommendedName>
        <fullName evidence="4">NAD(P)(+)--arginine ADP-ribosyltransferase</fullName>
    </recommendedName>
</protein>
<evidence type="ECO:0000313" key="3">
    <source>
        <dbReference type="Proteomes" id="UP000692954"/>
    </source>
</evidence>
<dbReference type="Proteomes" id="UP000692954">
    <property type="component" value="Unassembled WGS sequence"/>
</dbReference>
<accession>A0A8S1RBD1</accession>
<sequence>MLELYQNEGTLTNISDDLDSSEMNRTSISRTHINKTKPFTQTNPYDVSNFPSVFDQDYFNEFIKTYSQLDSILILKAADGIVEFGKIIQKISQNKQQIQVDAQNFKTKLISVIAAPKKQIAQMTIYIYTHNSFLYKEMNKALREQDKTKACIGYYAFLLSLSLTFLANQSEYKPYDGPLFRGVFLTEEQKLQYIKAFQGINSETRERNSFNYFTWHGFISSTKILSKALKFGNTLFIISFDKIHPIEVEKYSFFPKGSEVLFLNRVHCTIKDIKYIGEFMVIQVFLTQNLGI</sequence>
<proteinExistence type="predicted"/>